<gene>
    <name evidence="1" type="ORF">PG996_003309</name>
</gene>
<sequence>MANHKALEEILHRLHPAVAEQRLAKIPTDVKLLKALPFNGDHIDELRHLLQLIVRHGGLGVREVADVHIHAWPDRVIEAMVDCLQASISAIVSDEELHLVCLRFLNADTLGVLKHQAFMSDSNNGFDRYHDSLDLQFRLHKKDTSDRLVLKMINRIVHKLNPFQRETLFYALISAAGIRPPYLPAQMLQLATTCDADVAIQAIPHLDFDCQSPLVKKIVRVMKRSRWSTTPGGDKRMDPHSTAELYELLQRLDRLDMEVVSTAIKRAHARLLYMPRYIAQNYIDALWRDPDDLHVAWRRLESDITGDHFANRRKQVEPLLEDLVHACYSGFDKHRMVPPSLFDIANRDLVIDLNNAMIEYLKDKGWDYKGEWIFKSWE</sequence>
<proteinExistence type="predicted"/>
<evidence type="ECO:0000313" key="2">
    <source>
        <dbReference type="Proteomes" id="UP001446871"/>
    </source>
</evidence>
<comment type="caution">
    <text evidence="1">The sequence shown here is derived from an EMBL/GenBank/DDBJ whole genome shotgun (WGS) entry which is preliminary data.</text>
</comment>
<accession>A0ABR1W0W5</accession>
<name>A0ABR1W0W5_9PEZI</name>
<dbReference type="EMBL" id="JAQQWM010000002">
    <property type="protein sequence ID" value="KAK8077139.1"/>
    <property type="molecule type" value="Genomic_DNA"/>
</dbReference>
<evidence type="ECO:0000313" key="1">
    <source>
        <dbReference type="EMBL" id="KAK8077139.1"/>
    </source>
</evidence>
<protein>
    <submittedName>
        <fullName evidence="1">Uncharacterized protein</fullName>
    </submittedName>
</protein>
<organism evidence="1 2">
    <name type="scientific">Apiospora saccharicola</name>
    <dbReference type="NCBI Taxonomy" id="335842"/>
    <lineage>
        <taxon>Eukaryota</taxon>
        <taxon>Fungi</taxon>
        <taxon>Dikarya</taxon>
        <taxon>Ascomycota</taxon>
        <taxon>Pezizomycotina</taxon>
        <taxon>Sordariomycetes</taxon>
        <taxon>Xylariomycetidae</taxon>
        <taxon>Amphisphaeriales</taxon>
        <taxon>Apiosporaceae</taxon>
        <taxon>Apiospora</taxon>
    </lineage>
</organism>
<keyword evidence="2" id="KW-1185">Reference proteome</keyword>
<dbReference type="Proteomes" id="UP001446871">
    <property type="component" value="Unassembled WGS sequence"/>
</dbReference>
<reference evidence="1 2" key="1">
    <citation type="submission" date="2023-01" db="EMBL/GenBank/DDBJ databases">
        <title>Analysis of 21 Apiospora genomes using comparative genomics revels a genus with tremendous synthesis potential of carbohydrate active enzymes and secondary metabolites.</title>
        <authorList>
            <person name="Sorensen T."/>
        </authorList>
    </citation>
    <scope>NUCLEOTIDE SEQUENCE [LARGE SCALE GENOMIC DNA]</scope>
    <source>
        <strain evidence="1 2">CBS 83171</strain>
    </source>
</reference>